<evidence type="ECO:0000259" key="3">
    <source>
        <dbReference type="PROSITE" id="PS50835"/>
    </source>
</evidence>
<dbReference type="PROSITE" id="PS50835">
    <property type="entry name" value="IG_LIKE"/>
    <property type="match status" value="2"/>
</dbReference>
<dbReference type="InterPro" id="IPR036179">
    <property type="entry name" value="Ig-like_dom_sf"/>
</dbReference>
<evidence type="ECO:0000259" key="4">
    <source>
        <dbReference type="PROSITE" id="PS50853"/>
    </source>
</evidence>
<name>A0AAE1NED0_9EUCA</name>
<protein>
    <recommendedName>
        <fullName evidence="7">Nephrin/kirre</fullName>
    </recommendedName>
</protein>
<comment type="caution">
    <text evidence="5">The sequence shown here is derived from an EMBL/GenBank/DDBJ whole genome shotgun (WGS) entry which is preliminary data.</text>
</comment>
<evidence type="ECO:0008006" key="7">
    <source>
        <dbReference type="Google" id="ProtNLM"/>
    </source>
</evidence>
<accession>A0AAE1NED0</accession>
<organism evidence="5 6">
    <name type="scientific">Petrolisthes manimaculis</name>
    <dbReference type="NCBI Taxonomy" id="1843537"/>
    <lineage>
        <taxon>Eukaryota</taxon>
        <taxon>Metazoa</taxon>
        <taxon>Ecdysozoa</taxon>
        <taxon>Arthropoda</taxon>
        <taxon>Crustacea</taxon>
        <taxon>Multicrustacea</taxon>
        <taxon>Malacostraca</taxon>
        <taxon>Eumalacostraca</taxon>
        <taxon>Eucarida</taxon>
        <taxon>Decapoda</taxon>
        <taxon>Pleocyemata</taxon>
        <taxon>Anomura</taxon>
        <taxon>Galatheoidea</taxon>
        <taxon>Porcellanidae</taxon>
        <taxon>Petrolisthes</taxon>
    </lineage>
</organism>
<dbReference type="SUPFAM" id="SSF49265">
    <property type="entry name" value="Fibronectin type III"/>
    <property type="match status" value="1"/>
</dbReference>
<dbReference type="InterPro" id="IPR003599">
    <property type="entry name" value="Ig_sub"/>
</dbReference>
<keyword evidence="2" id="KW-0812">Transmembrane</keyword>
<dbReference type="SUPFAM" id="SSF48726">
    <property type="entry name" value="Immunoglobulin"/>
    <property type="match status" value="2"/>
</dbReference>
<dbReference type="SMART" id="SM00409">
    <property type="entry name" value="IG"/>
    <property type="match status" value="1"/>
</dbReference>
<feature type="domain" description="Ig-like" evidence="3">
    <location>
        <begin position="10"/>
        <end position="102"/>
    </location>
</feature>
<keyword evidence="6" id="KW-1185">Reference proteome</keyword>
<feature type="compositionally biased region" description="Basic and acidic residues" evidence="1">
    <location>
        <begin position="455"/>
        <end position="465"/>
    </location>
</feature>
<evidence type="ECO:0000313" key="6">
    <source>
        <dbReference type="Proteomes" id="UP001292094"/>
    </source>
</evidence>
<evidence type="ECO:0000256" key="1">
    <source>
        <dbReference type="SAM" id="MobiDB-lite"/>
    </source>
</evidence>
<dbReference type="InterPro" id="IPR007110">
    <property type="entry name" value="Ig-like_dom"/>
</dbReference>
<gene>
    <name evidence="5" type="ORF">Pmani_039327</name>
</gene>
<evidence type="ECO:0000313" key="5">
    <source>
        <dbReference type="EMBL" id="KAK4287605.1"/>
    </source>
</evidence>
<evidence type="ECO:0000256" key="2">
    <source>
        <dbReference type="SAM" id="Phobius"/>
    </source>
</evidence>
<dbReference type="PANTHER" id="PTHR23278:SF19">
    <property type="entry name" value="OBSCURIN"/>
    <property type="match status" value="1"/>
</dbReference>
<dbReference type="InterPro" id="IPR036116">
    <property type="entry name" value="FN3_sf"/>
</dbReference>
<dbReference type="PANTHER" id="PTHR23278">
    <property type="entry name" value="SIDESTEP PROTEIN"/>
    <property type="match status" value="1"/>
</dbReference>
<dbReference type="InterPro" id="IPR003598">
    <property type="entry name" value="Ig_sub2"/>
</dbReference>
<reference evidence="5" key="1">
    <citation type="submission" date="2023-11" db="EMBL/GenBank/DDBJ databases">
        <title>Genome assemblies of two species of porcelain crab, Petrolisthes cinctipes and Petrolisthes manimaculis (Anomura: Porcellanidae).</title>
        <authorList>
            <person name="Angst P."/>
        </authorList>
    </citation>
    <scope>NUCLEOTIDE SEQUENCE</scope>
    <source>
        <strain evidence="5">PB745_02</strain>
        <tissue evidence="5">Gill</tissue>
    </source>
</reference>
<dbReference type="PROSITE" id="PS50853">
    <property type="entry name" value="FN3"/>
    <property type="match status" value="1"/>
</dbReference>
<proteinExistence type="predicted"/>
<dbReference type="InterPro" id="IPR013783">
    <property type="entry name" value="Ig-like_fold"/>
</dbReference>
<dbReference type="EMBL" id="JAWZYT010006748">
    <property type="protein sequence ID" value="KAK4287605.1"/>
    <property type="molecule type" value="Genomic_DNA"/>
</dbReference>
<feature type="compositionally biased region" description="Basic and acidic residues" evidence="1">
    <location>
        <begin position="429"/>
        <end position="438"/>
    </location>
</feature>
<dbReference type="SMART" id="SM00408">
    <property type="entry name" value="IGc2"/>
    <property type="match status" value="2"/>
</dbReference>
<keyword evidence="2" id="KW-0472">Membrane</keyword>
<feature type="domain" description="Fibronectin type-III" evidence="4">
    <location>
        <begin position="208"/>
        <end position="300"/>
    </location>
</feature>
<dbReference type="CDD" id="cd00063">
    <property type="entry name" value="FN3"/>
    <property type="match status" value="1"/>
</dbReference>
<dbReference type="Pfam" id="PF13895">
    <property type="entry name" value="Ig_2"/>
    <property type="match status" value="1"/>
</dbReference>
<feature type="region of interest" description="Disordered" evidence="1">
    <location>
        <begin position="426"/>
        <end position="465"/>
    </location>
</feature>
<sequence length="465" mass="50442">MPEKLEDIHPPVATIELGRGMASVVLEGQDVYFNCNVDSNPPTYKISWYINERPLYHSPEDGVVLTLNSLALSNVNRHQAGPYICSASNVEGDARSSPLNLTVNYAPVCEEVDAAAQVYAAGVGQAINITCGVLASPTVVKFSWVFNNTIKSERLPGNQVFLKSDGRSVAQFRARDQQDYGTLQCWAQNTVGRMARPCLFHIIPAGRPERPLQCSVVNKSYDSLAVGCTPGFDGGLSQTFKARVFEAVTGRGQVNATSKWANFTLRGLTPGLDYIIEVVATNALGDSEPVMLDAFTYKMAENRMRDEKVEEVSSSETQEEFAIANLILVLAAVGLVLVVVIVAVVARCVVARRQQEEEDVSMGALPPAPAEPGGSLTISRYIAYHALRFSSPSRRDGLCIDEHRVPGNRNYSDQRRRQAYLVAGLPRQDAPHGGRVRDGGPGAWGVGAPAPRAPEAPREEMTRGA</sequence>
<dbReference type="InterPro" id="IPR003961">
    <property type="entry name" value="FN3_dom"/>
</dbReference>
<keyword evidence="2" id="KW-1133">Transmembrane helix</keyword>
<dbReference type="AlphaFoldDB" id="A0AAE1NED0"/>
<dbReference type="SMART" id="SM00060">
    <property type="entry name" value="FN3"/>
    <property type="match status" value="1"/>
</dbReference>
<dbReference type="Gene3D" id="2.60.40.10">
    <property type="entry name" value="Immunoglobulins"/>
    <property type="match status" value="3"/>
</dbReference>
<dbReference type="Proteomes" id="UP001292094">
    <property type="component" value="Unassembled WGS sequence"/>
</dbReference>
<feature type="domain" description="Ig-like" evidence="3">
    <location>
        <begin position="107"/>
        <end position="189"/>
    </location>
</feature>
<feature type="transmembrane region" description="Helical" evidence="2">
    <location>
        <begin position="321"/>
        <end position="346"/>
    </location>
</feature>